<dbReference type="InterPro" id="IPR011701">
    <property type="entry name" value="MFS"/>
</dbReference>
<feature type="transmembrane region" description="Helical" evidence="6">
    <location>
        <begin position="338"/>
        <end position="361"/>
    </location>
</feature>
<feature type="transmembrane region" description="Helical" evidence="6">
    <location>
        <begin position="197"/>
        <end position="220"/>
    </location>
</feature>
<evidence type="ECO:0000256" key="6">
    <source>
        <dbReference type="SAM" id="Phobius"/>
    </source>
</evidence>
<keyword evidence="2 6" id="KW-0812">Transmembrane</keyword>
<feature type="transmembrane region" description="Helical" evidence="6">
    <location>
        <begin position="373"/>
        <end position="398"/>
    </location>
</feature>
<sequence>MTSEENPTSDTSDPASHADEDAAAPGEARQDRWLTPGVAGVGAASFFSDAGHEITTAVLPSFLTTTLHAGPGALGLIEGASDALIGVSKLAGGPLADDPPMRARLARGGYLGTALLGGAIGLTAAVWQVAILRAGSWVARGLRSPSRDALLGVLAPRTGYGRAYGLERAGDNLGAVAGPLLAAALVAVVGLRHTLLLAALPGLLAAIAISIAAREAGRAVRAPQGRRRLRLNVAELRQAGLGRALLPVAMFECGNIATTLLILRATGLLHTDGRDLAAATSLAILIYAGHNAVAAAASLAGGALIDRAGPRPVFAAGAAAYVLAYAALAAGIGGWPLLVAAFALAGVGIGLAETAESTLVARALPDRLRGSGFGLLGIVQAGGDLLSSAVVGLLWATVSPAVAFGYAAAWMLASLAVIPLVAGHAWRPR</sequence>
<accession>A0A840PIC8</accession>
<evidence type="ECO:0000256" key="4">
    <source>
        <dbReference type="ARBA" id="ARBA00023136"/>
    </source>
</evidence>
<dbReference type="PANTHER" id="PTHR23518">
    <property type="entry name" value="C-METHYLTRANSFERASE"/>
    <property type="match status" value="1"/>
</dbReference>
<dbReference type="InterPro" id="IPR036259">
    <property type="entry name" value="MFS_trans_sf"/>
</dbReference>
<feature type="compositionally biased region" description="Polar residues" evidence="5">
    <location>
        <begin position="1"/>
        <end position="14"/>
    </location>
</feature>
<dbReference type="GO" id="GO:0022857">
    <property type="term" value="F:transmembrane transporter activity"/>
    <property type="evidence" value="ECO:0007669"/>
    <property type="project" value="InterPro"/>
</dbReference>
<feature type="transmembrane region" description="Helical" evidence="6">
    <location>
        <begin position="110"/>
        <end position="132"/>
    </location>
</feature>
<reference evidence="8 9" key="1">
    <citation type="submission" date="2020-08" db="EMBL/GenBank/DDBJ databases">
        <title>Genomic Encyclopedia of Type Strains, Phase IV (KMG-IV): sequencing the most valuable type-strain genomes for metagenomic binning, comparative biology and taxonomic classification.</title>
        <authorList>
            <person name="Goeker M."/>
        </authorList>
    </citation>
    <scope>NUCLEOTIDE SEQUENCE [LARGE SCALE GENOMIC DNA]</scope>
    <source>
        <strain evidence="8 9">DSM 45615</strain>
    </source>
</reference>
<evidence type="ECO:0000259" key="7">
    <source>
        <dbReference type="PROSITE" id="PS50850"/>
    </source>
</evidence>
<keyword evidence="4 6" id="KW-0472">Membrane</keyword>
<name>A0A840PIC8_9ACTN</name>
<feature type="domain" description="Major facilitator superfamily (MFS) profile" evidence="7">
    <location>
        <begin position="37"/>
        <end position="429"/>
    </location>
</feature>
<dbReference type="Proteomes" id="UP000578449">
    <property type="component" value="Unassembled WGS sequence"/>
</dbReference>
<protein>
    <submittedName>
        <fullName evidence="8">MFS family permease</fullName>
    </submittedName>
</protein>
<dbReference type="Pfam" id="PF07690">
    <property type="entry name" value="MFS_1"/>
    <property type="match status" value="2"/>
</dbReference>
<dbReference type="InterPro" id="IPR020846">
    <property type="entry name" value="MFS_dom"/>
</dbReference>
<organism evidence="8 9">
    <name type="scientific">Thermocatellispora tengchongensis</name>
    <dbReference type="NCBI Taxonomy" id="1073253"/>
    <lineage>
        <taxon>Bacteria</taxon>
        <taxon>Bacillati</taxon>
        <taxon>Actinomycetota</taxon>
        <taxon>Actinomycetes</taxon>
        <taxon>Streptosporangiales</taxon>
        <taxon>Streptosporangiaceae</taxon>
        <taxon>Thermocatellispora</taxon>
    </lineage>
</organism>
<feature type="transmembrane region" description="Helical" evidence="6">
    <location>
        <begin position="312"/>
        <end position="332"/>
    </location>
</feature>
<dbReference type="AlphaFoldDB" id="A0A840PIC8"/>
<dbReference type="Gene3D" id="1.20.1250.20">
    <property type="entry name" value="MFS general substrate transporter like domains"/>
    <property type="match status" value="1"/>
</dbReference>
<dbReference type="PROSITE" id="PS50850">
    <property type="entry name" value="MFS"/>
    <property type="match status" value="1"/>
</dbReference>
<comment type="caution">
    <text evidence="8">The sequence shown here is derived from an EMBL/GenBank/DDBJ whole genome shotgun (WGS) entry which is preliminary data.</text>
</comment>
<evidence type="ECO:0000313" key="9">
    <source>
        <dbReference type="Proteomes" id="UP000578449"/>
    </source>
</evidence>
<feature type="transmembrane region" description="Helical" evidence="6">
    <location>
        <begin position="404"/>
        <end position="426"/>
    </location>
</feature>
<comment type="subcellular location">
    <subcellularLocation>
        <location evidence="1">Cell membrane</location>
        <topology evidence="1">Multi-pass membrane protein</topology>
    </subcellularLocation>
</comment>
<feature type="transmembrane region" description="Helical" evidence="6">
    <location>
        <begin position="241"/>
        <end position="263"/>
    </location>
</feature>
<dbReference type="RefSeq" id="WP_185054459.1">
    <property type="nucleotide sequence ID" value="NZ_BAABIX010000038.1"/>
</dbReference>
<evidence type="ECO:0000256" key="2">
    <source>
        <dbReference type="ARBA" id="ARBA00022692"/>
    </source>
</evidence>
<keyword evidence="9" id="KW-1185">Reference proteome</keyword>
<proteinExistence type="predicted"/>
<evidence type="ECO:0000256" key="1">
    <source>
        <dbReference type="ARBA" id="ARBA00004651"/>
    </source>
</evidence>
<dbReference type="EMBL" id="JACHGN010000019">
    <property type="protein sequence ID" value="MBB5137551.1"/>
    <property type="molecule type" value="Genomic_DNA"/>
</dbReference>
<evidence type="ECO:0000256" key="3">
    <source>
        <dbReference type="ARBA" id="ARBA00022989"/>
    </source>
</evidence>
<feature type="region of interest" description="Disordered" evidence="5">
    <location>
        <begin position="1"/>
        <end position="32"/>
    </location>
</feature>
<evidence type="ECO:0000313" key="8">
    <source>
        <dbReference type="EMBL" id="MBB5137551.1"/>
    </source>
</evidence>
<dbReference type="GO" id="GO:0005886">
    <property type="term" value="C:plasma membrane"/>
    <property type="evidence" value="ECO:0007669"/>
    <property type="project" value="UniProtKB-SubCell"/>
</dbReference>
<dbReference type="PANTHER" id="PTHR23518:SF2">
    <property type="entry name" value="MAJOR FACILITATOR SUPERFAMILY TRANSPORTER"/>
    <property type="match status" value="1"/>
</dbReference>
<evidence type="ECO:0000256" key="5">
    <source>
        <dbReference type="SAM" id="MobiDB-lite"/>
    </source>
</evidence>
<keyword evidence="3 6" id="KW-1133">Transmembrane helix</keyword>
<feature type="transmembrane region" description="Helical" evidence="6">
    <location>
        <begin position="283"/>
        <end position="305"/>
    </location>
</feature>
<gene>
    <name evidence="8" type="ORF">HNP84_007303</name>
</gene>
<dbReference type="SUPFAM" id="SSF103473">
    <property type="entry name" value="MFS general substrate transporter"/>
    <property type="match status" value="1"/>
</dbReference>